<keyword evidence="7" id="KW-1185">Reference proteome</keyword>
<dbReference type="NCBIfam" id="TIGR01614">
    <property type="entry name" value="PME_inhib"/>
    <property type="match status" value="1"/>
</dbReference>
<name>A0AAV9CQ55_ACOCL</name>
<dbReference type="SUPFAM" id="SSF101148">
    <property type="entry name" value="Plant invertase/pectin methylesterase inhibitor"/>
    <property type="match status" value="1"/>
</dbReference>
<evidence type="ECO:0000313" key="7">
    <source>
        <dbReference type="Proteomes" id="UP001180020"/>
    </source>
</evidence>
<evidence type="ECO:0000256" key="4">
    <source>
        <dbReference type="SAM" id="MobiDB-lite"/>
    </source>
</evidence>
<protein>
    <recommendedName>
        <fullName evidence="5">Pectinesterase inhibitor domain-containing protein</fullName>
    </recommendedName>
</protein>
<feature type="domain" description="Pectinesterase inhibitor" evidence="5">
    <location>
        <begin position="49"/>
        <end position="192"/>
    </location>
</feature>
<evidence type="ECO:0000256" key="2">
    <source>
        <dbReference type="ARBA" id="ARBA00023157"/>
    </source>
</evidence>
<dbReference type="Gene3D" id="1.20.140.40">
    <property type="entry name" value="Invertase/pectin methylesterase inhibitor family protein"/>
    <property type="match status" value="1"/>
</dbReference>
<sequence>MTAPDSCEAAFGQGLKSPVTQEDKTVSDDMSVAHGSRSPPRTRPPHCLLRHRSSDKCKQTQTPDKCVALLESVKWSFNVTTVFGLTEIAVDLTKQKTAQVFSLVSTLRDQHSGEPIEEPLGQCAEQYSNAVDNMQDAADNLGSHSYAEAAKSVEDAMTAPDACEAAFGQGLKSPVTQEDKSVSDDMSVAYDLLDLLSSWWWYCMSFNLLD</sequence>
<dbReference type="PANTHER" id="PTHR35357">
    <property type="entry name" value="OS02G0537100 PROTEIN"/>
    <property type="match status" value="1"/>
</dbReference>
<evidence type="ECO:0000259" key="5">
    <source>
        <dbReference type="SMART" id="SM00856"/>
    </source>
</evidence>
<dbReference type="InterPro" id="IPR006501">
    <property type="entry name" value="Pectinesterase_inhib_dom"/>
</dbReference>
<dbReference type="Pfam" id="PF04043">
    <property type="entry name" value="PMEI"/>
    <property type="match status" value="1"/>
</dbReference>
<reference evidence="6" key="1">
    <citation type="journal article" date="2023" name="Nat. Commun.">
        <title>Diploid and tetraploid genomes of Acorus and the evolution of monocots.</title>
        <authorList>
            <person name="Ma L."/>
            <person name="Liu K.W."/>
            <person name="Li Z."/>
            <person name="Hsiao Y.Y."/>
            <person name="Qi Y."/>
            <person name="Fu T."/>
            <person name="Tang G.D."/>
            <person name="Zhang D."/>
            <person name="Sun W.H."/>
            <person name="Liu D.K."/>
            <person name="Li Y."/>
            <person name="Chen G.Z."/>
            <person name="Liu X.D."/>
            <person name="Liao X.Y."/>
            <person name="Jiang Y.T."/>
            <person name="Yu X."/>
            <person name="Hao Y."/>
            <person name="Huang J."/>
            <person name="Zhao X.W."/>
            <person name="Ke S."/>
            <person name="Chen Y.Y."/>
            <person name="Wu W.L."/>
            <person name="Hsu J.L."/>
            <person name="Lin Y.F."/>
            <person name="Huang M.D."/>
            <person name="Li C.Y."/>
            <person name="Huang L."/>
            <person name="Wang Z.W."/>
            <person name="Zhao X."/>
            <person name="Zhong W.Y."/>
            <person name="Peng D.H."/>
            <person name="Ahmad S."/>
            <person name="Lan S."/>
            <person name="Zhang J.S."/>
            <person name="Tsai W.C."/>
            <person name="Van de Peer Y."/>
            <person name="Liu Z.J."/>
        </authorList>
    </citation>
    <scope>NUCLEOTIDE SEQUENCE</scope>
    <source>
        <strain evidence="6">CP</strain>
    </source>
</reference>
<dbReference type="Proteomes" id="UP001180020">
    <property type="component" value="Unassembled WGS sequence"/>
</dbReference>
<evidence type="ECO:0000256" key="1">
    <source>
        <dbReference type="ARBA" id="ARBA00022729"/>
    </source>
</evidence>
<accession>A0AAV9CQ55</accession>
<evidence type="ECO:0000313" key="6">
    <source>
        <dbReference type="EMBL" id="KAK1290303.1"/>
    </source>
</evidence>
<dbReference type="PANTHER" id="PTHR35357:SF8">
    <property type="entry name" value="OS01G0111000 PROTEIN"/>
    <property type="match status" value="1"/>
</dbReference>
<comment type="similarity">
    <text evidence="3">Belongs to the PMEI family.</text>
</comment>
<dbReference type="EMBL" id="JAUJYO010000018">
    <property type="protein sequence ID" value="KAK1290303.1"/>
    <property type="molecule type" value="Genomic_DNA"/>
</dbReference>
<reference evidence="6" key="2">
    <citation type="submission" date="2023-06" db="EMBL/GenBank/DDBJ databases">
        <authorList>
            <person name="Ma L."/>
            <person name="Liu K.-W."/>
            <person name="Li Z."/>
            <person name="Hsiao Y.-Y."/>
            <person name="Qi Y."/>
            <person name="Fu T."/>
            <person name="Tang G."/>
            <person name="Zhang D."/>
            <person name="Sun W.-H."/>
            <person name="Liu D.-K."/>
            <person name="Li Y."/>
            <person name="Chen G.-Z."/>
            <person name="Liu X.-D."/>
            <person name="Liao X.-Y."/>
            <person name="Jiang Y.-T."/>
            <person name="Yu X."/>
            <person name="Hao Y."/>
            <person name="Huang J."/>
            <person name="Zhao X.-W."/>
            <person name="Ke S."/>
            <person name="Chen Y.-Y."/>
            <person name="Wu W.-L."/>
            <person name="Hsu J.-L."/>
            <person name="Lin Y.-F."/>
            <person name="Huang M.-D."/>
            <person name="Li C.-Y."/>
            <person name="Huang L."/>
            <person name="Wang Z.-W."/>
            <person name="Zhao X."/>
            <person name="Zhong W.-Y."/>
            <person name="Peng D.-H."/>
            <person name="Ahmad S."/>
            <person name="Lan S."/>
            <person name="Zhang J.-S."/>
            <person name="Tsai W.-C."/>
            <person name="Van De Peer Y."/>
            <person name="Liu Z.-J."/>
        </authorList>
    </citation>
    <scope>NUCLEOTIDE SEQUENCE</scope>
    <source>
        <strain evidence="6">CP</strain>
        <tissue evidence="6">Leaves</tissue>
    </source>
</reference>
<dbReference type="InterPro" id="IPR035513">
    <property type="entry name" value="Invertase/methylesterase_inhib"/>
</dbReference>
<organism evidence="6 7">
    <name type="scientific">Acorus calamus</name>
    <name type="common">Sweet flag</name>
    <dbReference type="NCBI Taxonomy" id="4465"/>
    <lineage>
        <taxon>Eukaryota</taxon>
        <taxon>Viridiplantae</taxon>
        <taxon>Streptophyta</taxon>
        <taxon>Embryophyta</taxon>
        <taxon>Tracheophyta</taxon>
        <taxon>Spermatophyta</taxon>
        <taxon>Magnoliopsida</taxon>
        <taxon>Liliopsida</taxon>
        <taxon>Acoraceae</taxon>
        <taxon>Acorus</taxon>
    </lineage>
</organism>
<proteinExistence type="inferred from homology"/>
<dbReference type="AlphaFoldDB" id="A0AAV9CQ55"/>
<dbReference type="SMART" id="SM00856">
    <property type="entry name" value="PMEI"/>
    <property type="match status" value="1"/>
</dbReference>
<comment type="caution">
    <text evidence="6">The sequence shown here is derived from an EMBL/GenBank/DDBJ whole genome shotgun (WGS) entry which is preliminary data.</text>
</comment>
<dbReference type="GO" id="GO:0004857">
    <property type="term" value="F:enzyme inhibitor activity"/>
    <property type="evidence" value="ECO:0007669"/>
    <property type="project" value="InterPro"/>
</dbReference>
<evidence type="ECO:0000256" key="3">
    <source>
        <dbReference type="ARBA" id="ARBA00038471"/>
    </source>
</evidence>
<gene>
    <name evidence="6" type="ORF">QJS10_CPB18g00355</name>
</gene>
<keyword evidence="2" id="KW-1015">Disulfide bond</keyword>
<feature type="region of interest" description="Disordered" evidence="4">
    <location>
        <begin position="1"/>
        <end position="45"/>
    </location>
</feature>
<keyword evidence="1" id="KW-0732">Signal</keyword>